<dbReference type="EMBL" id="JBHSFA010000002">
    <property type="protein sequence ID" value="MFC4540850.1"/>
    <property type="molecule type" value="Genomic_DNA"/>
</dbReference>
<gene>
    <name evidence="1" type="ORF">ACFO5R_02770</name>
</gene>
<evidence type="ECO:0008006" key="3">
    <source>
        <dbReference type="Google" id="ProtNLM"/>
    </source>
</evidence>
<evidence type="ECO:0000313" key="1">
    <source>
        <dbReference type="EMBL" id="MFC4540850.1"/>
    </source>
</evidence>
<organism evidence="1 2">
    <name type="scientific">Halosolutus amylolyticus</name>
    <dbReference type="NCBI Taxonomy" id="2932267"/>
    <lineage>
        <taxon>Archaea</taxon>
        <taxon>Methanobacteriati</taxon>
        <taxon>Methanobacteriota</taxon>
        <taxon>Stenosarchaea group</taxon>
        <taxon>Halobacteria</taxon>
        <taxon>Halobacteriales</taxon>
        <taxon>Natrialbaceae</taxon>
        <taxon>Halosolutus</taxon>
    </lineage>
</organism>
<reference evidence="1 2" key="1">
    <citation type="journal article" date="2019" name="Int. J. Syst. Evol. Microbiol.">
        <title>The Global Catalogue of Microorganisms (GCM) 10K type strain sequencing project: providing services to taxonomists for standard genome sequencing and annotation.</title>
        <authorList>
            <consortium name="The Broad Institute Genomics Platform"/>
            <consortium name="The Broad Institute Genome Sequencing Center for Infectious Disease"/>
            <person name="Wu L."/>
            <person name="Ma J."/>
        </authorList>
    </citation>
    <scope>NUCLEOTIDE SEQUENCE [LARGE SCALE GENOMIC DNA]</scope>
    <source>
        <strain evidence="1 2">WLHS5</strain>
    </source>
</reference>
<dbReference type="AlphaFoldDB" id="A0ABD5PK03"/>
<sequence>MLRKLLLAFGLVEIVKPRPVIDACERVGLANPSDAQLRPWALWGARLEGVVFVWLLARGRQGSTVVGVLLGLAGIVLALVPRPIITLSQHLVYENTDDLELKPWIEPAARLLGVLYLTVVALSRRADAPEDADRANRSTR</sequence>
<keyword evidence="2" id="KW-1185">Reference proteome</keyword>
<dbReference type="RefSeq" id="WP_250139009.1">
    <property type="nucleotide sequence ID" value="NZ_JALIQP010000001.1"/>
</dbReference>
<dbReference type="Proteomes" id="UP001595898">
    <property type="component" value="Unassembled WGS sequence"/>
</dbReference>
<comment type="caution">
    <text evidence="1">The sequence shown here is derived from an EMBL/GenBank/DDBJ whole genome shotgun (WGS) entry which is preliminary data.</text>
</comment>
<protein>
    <recommendedName>
        <fullName evidence="3">DoxX-like family protein</fullName>
    </recommendedName>
</protein>
<accession>A0ABD5PK03</accession>
<name>A0ABD5PK03_9EURY</name>
<proteinExistence type="predicted"/>
<evidence type="ECO:0000313" key="2">
    <source>
        <dbReference type="Proteomes" id="UP001595898"/>
    </source>
</evidence>